<feature type="region of interest" description="Disordered" evidence="2">
    <location>
        <begin position="21"/>
        <end position="44"/>
    </location>
</feature>
<reference evidence="3 4" key="1">
    <citation type="journal article" date="2012" name="Genome Biol.">
        <title>The genome of the polar eukaryotic microalga coccomyxa subellipsoidea reveals traits of cold adaptation.</title>
        <authorList>
            <person name="Blanc G."/>
            <person name="Agarkova I."/>
            <person name="Grimwood J."/>
            <person name="Kuo A."/>
            <person name="Brueggeman A."/>
            <person name="Dunigan D."/>
            <person name="Gurnon J."/>
            <person name="Ladunga I."/>
            <person name="Lindquist E."/>
            <person name="Lucas S."/>
            <person name="Pangilinan J."/>
            <person name="Proschold T."/>
            <person name="Salamov A."/>
            <person name="Schmutz J."/>
            <person name="Weeks D."/>
            <person name="Yamada T."/>
            <person name="Claverie J.M."/>
            <person name="Grigoriev I."/>
            <person name="Van Etten J."/>
            <person name="Lomsadze A."/>
            <person name="Borodovsky M."/>
        </authorList>
    </citation>
    <scope>NUCLEOTIDE SEQUENCE [LARGE SCALE GENOMIC DNA]</scope>
    <source>
        <strain evidence="3 4">C-169</strain>
    </source>
</reference>
<dbReference type="PANTHER" id="PTHR15243:SF0">
    <property type="entry name" value="SERINE_THREONINE-PROTEIN KINASE 19"/>
    <property type="match status" value="1"/>
</dbReference>
<name>I0YNY9_COCSC</name>
<evidence type="ECO:0000256" key="1">
    <source>
        <dbReference type="ARBA" id="ARBA00093458"/>
    </source>
</evidence>
<evidence type="ECO:0000313" key="4">
    <source>
        <dbReference type="Proteomes" id="UP000007264"/>
    </source>
</evidence>
<dbReference type="KEGG" id="csl:COCSUDRAFT_57833"/>
<dbReference type="RefSeq" id="XP_005644652.1">
    <property type="nucleotide sequence ID" value="XM_005644595.1"/>
</dbReference>
<dbReference type="InterPro" id="IPR018865">
    <property type="entry name" value="STK19-like"/>
</dbReference>
<organism evidence="3 4">
    <name type="scientific">Coccomyxa subellipsoidea (strain C-169)</name>
    <name type="common">Green microalga</name>
    <dbReference type="NCBI Taxonomy" id="574566"/>
    <lineage>
        <taxon>Eukaryota</taxon>
        <taxon>Viridiplantae</taxon>
        <taxon>Chlorophyta</taxon>
        <taxon>core chlorophytes</taxon>
        <taxon>Trebouxiophyceae</taxon>
        <taxon>Trebouxiophyceae incertae sedis</taxon>
        <taxon>Coccomyxaceae</taxon>
        <taxon>Coccomyxa</taxon>
        <taxon>Coccomyxa subellipsoidea</taxon>
    </lineage>
</organism>
<dbReference type="AlphaFoldDB" id="I0YNY9"/>
<dbReference type="EMBL" id="AGSI01000016">
    <property type="protein sequence ID" value="EIE20108.1"/>
    <property type="molecule type" value="Genomic_DNA"/>
</dbReference>
<protein>
    <recommendedName>
        <fullName evidence="5">Serine/threonine-protein kinase 19</fullName>
    </recommendedName>
</protein>
<evidence type="ECO:0000313" key="3">
    <source>
        <dbReference type="EMBL" id="EIE20108.1"/>
    </source>
</evidence>
<dbReference type="GeneID" id="17038084"/>
<gene>
    <name evidence="3" type="ORF">COCSUDRAFT_57833</name>
</gene>
<evidence type="ECO:0000256" key="2">
    <source>
        <dbReference type="SAM" id="MobiDB-lite"/>
    </source>
</evidence>
<comment type="similarity">
    <text evidence="1">Belongs to the STK19 family.</text>
</comment>
<proteinExistence type="inferred from homology"/>
<dbReference type="Proteomes" id="UP000007264">
    <property type="component" value="Unassembled WGS sequence"/>
</dbReference>
<dbReference type="PANTHER" id="PTHR15243">
    <property type="entry name" value="SERINE/THREONINE-PROTEIN KINASE 19"/>
    <property type="match status" value="1"/>
</dbReference>
<keyword evidence="4" id="KW-1185">Reference proteome</keyword>
<comment type="caution">
    <text evidence="3">The sequence shown here is derived from an EMBL/GenBank/DDBJ whole genome shotgun (WGS) entry which is preliminary data.</text>
</comment>
<dbReference type="eggNOG" id="ENOG502RDW5">
    <property type="taxonomic scope" value="Eukaryota"/>
</dbReference>
<dbReference type="STRING" id="574566.I0YNY9"/>
<accession>I0YNY9</accession>
<dbReference type="Pfam" id="PF10494">
    <property type="entry name" value="Stk19"/>
    <property type="match status" value="1"/>
</dbReference>
<sequence>MARVPKRRRLIRIYDDDDLQSASEAAHEGNKPGEASLAVPDTEQAPDLPANIEEVDEDDFSNFPSDTLAAVLLLRAQFPSGWSRDVPPLVLRSQIYSIVKDRTVVDRQLDELRLQNKLRMFKLLTLQDVYAYLPIEDYQALISRLEHVQKEKGTVDIVLAVFQWYMQRVLPQCTGIDISHEDLMWHLSRDDRGNESHERVTEAHVSLLLHVGLLTRHSVPGRFLFALPNAGPVVKGIIAGRKELLGMLTRRRHPEMFVKELEKKKLHSSPLGMRWHVRDLLGSGTLLQTQTTVGPLLRVVKKP</sequence>
<evidence type="ECO:0008006" key="5">
    <source>
        <dbReference type="Google" id="ProtNLM"/>
    </source>
</evidence>
<dbReference type="OrthoDB" id="10261701at2759"/>